<protein>
    <submittedName>
        <fullName evidence="2">Uncharacterized protein</fullName>
    </submittedName>
</protein>
<sequence length="123" mass="13797">MTLALYRFMVPTAAEPRLPVELERGIFEVEASLYPPSMPILVLVAQRIEVCASRFLTYLLLLVPPLVVSFYLLASFPTPPHRLPVPVLPGLASLTPESRACKIYPCYIHATSQTLQLTFRSLR</sequence>
<keyword evidence="1" id="KW-0812">Transmembrane</keyword>
<keyword evidence="1" id="KW-0472">Membrane</keyword>
<evidence type="ECO:0000256" key="1">
    <source>
        <dbReference type="SAM" id="Phobius"/>
    </source>
</evidence>
<evidence type="ECO:0000313" key="2">
    <source>
        <dbReference type="EMBL" id="KAJ7732750.1"/>
    </source>
</evidence>
<feature type="transmembrane region" description="Helical" evidence="1">
    <location>
        <begin position="55"/>
        <end position="74"/>
    </location>
</feature>
<reference evidence="2" key="1">
    <citation type="submission" date="2023-03" db="EMBL/GenBank/DDBJ databases">
        <title>Massive genome expansion in bonnet fungi (Mycena s.s.) driven by repeated elements and novel gene families across ecological guilds.</title>
        <authorList>
            <consortium name="Lawrence Berkeley National Laboratory"/>
            <person name="Harder C.B."/>
            <person name="Miyauchi S."/>
            <person name="Viragh M."/>
            <person name="Kuo A."/>
            <person name="Thoen E."/>
            <person name="Andreopoulos B."/>
            <person name="Lu D."/>
            <person name="Skrede I."/>
            <person name="Drula E."/>
            <person name="Henrissat B."/>
            <person name="Morin E."/>
            <person name="Kohler A."/>
            <person name="Barry K."/>
            <person name="LaButti K."/>
            <person name="Morin E."/>
            <person name="Salamov A."/>
            <person name="Lipzen A."/>
            <person name="Mereny Z."/>
            <person name="Hegedus B."/>
            <person name="Baldrian P."/>
            <person name="Stursova M."/>
            <person name="Weitz H."/>
            <person name="Taylor A."/>
            <person name="Grigoriev I.V."/>
            <person name="Nagy L.G."/>
            <person name="Martin F."/>
            <person name="Kauserud H."/>
        </authorList>
    </citation>
    <scope>NUCLEOTIDE SEQUENCE</scope>
    <source>
        <strain evidence="2">CBHHK188m</strain>
    </source>
</reference>
<organism evidence="2 3">
    <name type="scientific">Mycena maculata</name>
    <dbReference type="NCBI Taxonomy" id="230809"/>
    <lineage>
        <taxon>Eukaryota</taxon>
        <taxon>Fungi</taxon>
        <taxon>Dikarya</taxon>
        <taxon>Basidiomycota</taxon>
        <taxon>Agaricomycotina</taxon>
        <taxon>Agaricomycetes</taxon>
        <taxon>Agaricomycetidae</taxon>
        <taxon>Agaricales</taxon>
        <taxon>Marasmiineae</taxon>
        <taxon>Mycenaceae</taxon>
        <taxon>Mycena</taxon>
    </lineage>
</organism>
<proteinExistence type="predicted"/>
<keyword evidence="3" id="KW-1185">Reference proteome</keyword>
<comment type="caution">
    <text evidence="2">The sequence shown here is derived from an EMBL/GenBank/DDBJ whole genome shotgun (WGS) entry which is preliminary data.</text>
</comment>
<dbReference type="AlphaFoldDB" id="A0AAD7MTU5"/>
<evidence type="ECO:0000313" key="3">
    <source>
        <dbReference type="Proteomes" id="UP001215280"/>
    </source>
</evidence>
<accession>A0AAD7MTU5</accession>
<dbReference type="EMBL" id="JARJLG010000173">
    <property type="protein sequence ID" value="KAJ7732750.1"/>
    <property type="molecule type" value="Genomic_DNA"/>
</dbReference>
<gene>
    <name evidence="2" type="ORF">DFH07DRAFT_968324</name>
</gene>
<keyword evidence="1" id="KW-1133">Transmembrane helix</keyword>
<name>A0AAD7MTU5_9AGAR</name>
<dbReference type="Proteomes" id="UP001215280">
    <property type="component" value="Unassembled WGS sequence"/>
</dbReference>